<dbReference type="EMBL" id="BDDM01000289">
    <property type="protein sequence ID" value="GAT78717.1"/>
    <property type="molecule type" value="Genomic_DNA"/>
</dbReference>
<evidence type="ECO:0000313" key="2">
    <source>
        <dbReference type="Proteomes" id="UP000092731"/>
    </source>
</evidence>
<comment type="caution">
    <text evidence="1">The sequence shown here is derived from an EMBL/GenBank/DDBJ whole genome shotgun (WGS) entry which is preliminary data.</text>
</comment>
<dbReference type="AlphaFoldDB" id="A0A170TAJ0"/>
<feature type="non-terminal residue" evidence="1">
    <location>
        <position position="1"/>
    </location>
</feature>
<accession>A0A170TAJ0</accession>
<name>A0A170TAJ0_EHRRU</name>
<protein>
    <submittedName>
        <fullName evidence="1">Uncharacterized protein</fullName>
    </submittedName>
</protein>
<sequence>HLYHPCYHHLLNISSRSSKMQNIREKHTEIFNYLLKQFFKY</sequence>
<evidence type="ECO:0000313" key="1">
    <source>
        <dbReference type="EMBL" id="GAT78717.1"/>
    </source>
</evidence>
<proteinExistence type="predicted"/>
<reference evidence="2" key="1">
    <citation type="submission" date="2016-05" db="EMBL/GenBank/DDBJ databases">
        <title>Draft genome sequences of four strains of Ehrlichia ruminantium, a tick-borne pathogen of ruminants, isolated from Zimbabwe, The Gambia and Ghana.</title>
        <authorList>
            <person name="Nakao R."/>
            <person name="Jongejan F."/>
            <person name="Sugimoto C."/>
        </authorList>
    </citation>
    <scope>NUCLEOTIDE SEQUENCE [LARGE SCALE GENOMIC DNA]</scope>
    <source>
        <strain evidence="2">Pokoase 417</strain>
    </source>
</reference>
<dbReference type="Proteomes" id="UP000092731">
    <property type="component" value="Unassembled WGS sequence"/>
</dbReference>
<organism evidence="1 2">
    <name type="scientific">Ehrlichia ruminantium</name>
    <name type="common">heartwater rickettsia</name>
    <name type="synonym">Cowdria ruminantium</name>
    <dbReference type="NCBI Taxonomy" id="779"/>
    <lineage>
        <taxon>Bacteria</taxon>
        <taxon>Pseudomonadati</taxon>
        <taxon>Pseudomonadota</taxon>
        <taxon>Alphaproteobacteria</taxon>
        <taxon>Rickettsiales</taxon>
        <taxon>Anaplasmataceae</taxon>
        <taxon>Ehrlichia</taxon>
    </lineage>
</organism>
<gene>
    <name evidence="1" type="ORF">EHRUM3_09470</name>
</gene>